<organism evidence="1 2">
    <name type="scientific">Bacteroides ovatus (strain ATCC 8483 / DSM 1896 / JCM 5824 / BCRC 10623 / CCUG 4943 / NCTC 11153)</name>
    <dbReference type="NCBI Taxonomy" id="411476"/>
    <lineage>
        <taxon>Bacteria</taxon>
        <taxon>Pseudomonadati</taxon>
        <taxon>Bacteroidota</taxon>
        <taxon>Bacteroidia</taxon>
        <taxon>Bacteroidales</taxon>
        <taxon>Bacteroidaceae</taxon>
        <taxon>Bacteroides</taxon>
    </lineage>
</organism>
<name>A0AAN3A9V1_BACO1</name>
<dbReference type="Proteomes" id="UP000005475">
    <property type="component" value="Unassembled WGS sequence"/>
</dbReference>
<dbReference type="AlphaFoldDB" id="A0AAN3A9V1"/>
<comment type="caution">
    <text evidence="1">The sequence shown here is derived from an EMBL/GenBank/DDBJ whole genome shotgun (WGS) entry which is preliminary data.</text>
</comment>
<evidence type="ECO:0000313" key="1">
    <source>
        <dbReference type="EMBL" id="EDO12644.1"/>
    </source>
</evidence>
<evidence type="ECO:0000313" key="2">
    <source>
        <dbReference type="Proteomes" id="UP000005475"/>
    </source>
</evidence>
<gene>
    <name evidence="1" type="ORF">BACOVA_01786</name>
</gene>
<reference evidence="1 2" key="1">
    <citation type="submission" date="2007-03" db="EMBL/GenBank/DDBJ databases">
        <authorList>
            <person name="Fulton L."/>
            <person name="Clifton S."/>
            <person name="Fulton B."/>
            <person name="Xu J."/>
            <person name="Minx P."/>
            <person name="Pepin K.H."/>
            <person name="Johnson M."/>
            <person name="Thiruvilangam P."/>
            <person name="Bhonagiri V."/>
            <person name="Nash W.E."/>
            <person name="Mardis E.R."/>
            <person name="Wilson R.K."/>
        </authorList>
    </citation>
    <scope>NUCLEOTIDE SEQUENCE [LARGE SCALE GENOMIC DNA]</scope>
    <source>
        <strain evidence="2">ATCC 8483 / DSM 1896 / JCM 5824 / BCRC 10623 / CCUG 4943 / NCTC 11153</strain>
    </source>
</reference>
<proteinExistence type="predicted"/>
<reference evidence="2" key="2">
    <citation type="submission" date="2007-04" db="EMBL/GenBank/DDBJ databases">
        <title>Draft genome sequence of Bacteroides ovatus (ATCC 8483).</title>
        <authorList>
            <person name="Sudarsanam P."/>
            <person name="Ley R."/>
            <person name="Guruge J."/>
            <person name="Turnbaugh P.J."/>
            <person name="Mahowald M."/>
            <person name="Liep D."/>
            <person name="Gordon J."/>
        </authorList>
    </citation>
    <scope>NUCLEOTIDE SEQUENCE [LARGE SCALE GENOMIC DNA]</scope>
    <source>
        <strain evidence="2">ATCC 8483 / DSM 1896 / JCM 5824 / BCRC 10623 / CCUG 4943 / NCTC 11153</strain>
    </source>
</reference>
<dbReference type="EMBL" id="AAXF02000045">
    <property type="protein sequence ID" value="EDO12644.1"/>
    <property type="molecule type" value="Genomic_DNA"/>
</dbReference>
<protein>
    <submittedName>
        <fullName evidence="1">Uncharacterized protein</fullName>
    </submittedName>
</protein>
<accession>A0AAN3A9V1</accession>
<sequence length="36" mass="4056">MLIVLGCIAIINSFYNCGTNQNLYVDKLVLVKRVIN</sequence>